<feature type="region of interest" description="Disordered" evidence="3">
    <location>
        <begin position="599"/>
        <end position="640"/>
    </location>
</feature>
<feature type="region of interest" description="Disordered" evidence="3">
    <location>
        <begin position="242"/>
        <end position="261"/>
    </location>
</feature>
<dbReference type="PANTHER" id="PTHR10331">
    <property type="entry name" value="T COMPLEX PROTEIN 10"/>
    <property type="match status" value="1"/>
</dbReference>
<comment type="caution">
    <text evidence="5">The sequence shown here is derived from an EMBL/GenBank/DDBJ whole genome shotgun (WGS) entry which is preliminary data.</text>
</comment>
<feature type="domain" description="Centromere protein J C-terminal" evidence="4">
    <location>
        <begin position="831"/>
        <end position="860"/>
    </location>
</feature>
<dbReference type="Proteomes" id="UP000708208">
    <property type="component" value="Unassembled WGS sequence"/>
</dbReference>
<keyword evidence="6" id="KW-1185">Reference proteome</keyword>
<sequence>MSSPAETKRKQKPKHMDRTYNSHAHDLTAKDSQPDTTQLLKKPYLKKRSGLFRFYKCLPSLLVHQEKSLGSHSPTSRSGPKLNLHSHSFPLKSANSNPISSTINHSSKYSKNGTNHQHIMLGYRSTTYNASVPEMPARRNVANYTPSDQSLKEESSGVEIYEILETNNGTEKYRDASAISSRFSLHIDSNFEQGDVHHLPNFQSSPDIRETDSGSGEFLGISSSTKQLAEIERLKTLKAKVEKHDAPRSFTSPRDPSSSMITNKMMNQPIVLTPTEFNPHDNLVQISSLRCGSGDEDDEEHIIYQSHMSLAVDIEETDPENLSQTSEEHFRVKNTPSNLQSFILTSQIAELHGELITMKNKVALLEKNAKEEGISNSSSSPSGHPTKAEPVNAIPHDEIPIRTIKQGTEKSWSNYQATIGSIQNGLERMDAELGDIQTGFIQKMESLEEEIHIKSQRWCENQIKMADKVHSLFSELEILSNSMKAQQHQVQNLAENVEKEFEAMRSDWKDTQAELEKKIQNLEEQNSALVNKLDANCSTKSLQDTDGSSITSGKDQMKQKSNEKEPRSRDNNRCMTTAVKRTILGSDTDVSQPFQQVKVGVSQPGPNSGKKFEGNQTSPSASVKSSACEESVSQEDSVLKPEAGTKIESIGGQIISARKTLPTGDIETVYTNGTRELIKADKSEVRHMYRNGDVRTVAPDGTVTYFYAESSTWQTTYPTGVELFKFPNGVLERRLPNGLIEQTDIDGRVTFFQATPPKPAASLIPTIPPIPVLKSDPIRAIMLEPAQTSSVGIGQGRILPHTHSPGMKLGPGERVIVFENGEEEIHGPDYRKRIFADGTVKTVYQDGSQETRYPNGRIRIKDGDGNLVADVTVPDSKNTKNNKFHRDCETHTSQNQNHPNQ</sequence>
<evidence type="ECO:0000256" key="3">
    <source>
        <dbReference type="SAM" id="MobiDB-lite"/>
    </source>
</evidence>
<evidence type="ECO:0000256" key="1">
    <source>
        <dbReference type="ARBA" id="ARBA00005627"/>
    </source>
</evidence>
<reference evidence="5" key="1">
    <citation type="submission" date="2021-06" db="EMBL/GenBank/DDBJ databases">
        <authorList>
            <person name="Hodson N. C."/>
            <person name="Mongue J. A."/>
            <person name="Jaron S. K."/>
        </authorList>
    </citation>
    <scope>NUCLEOTIDE SEQUENCE</scope>
</reference>
<protein>
    <recommendedName>
        <fullName evidence="4">Centromere protein J C-terminal domain-containing protein</fullName>
    </recommendedName>
</protein>
<feature type="compositionally biased region" description="Polar residues" evidence="3">
    <location>
        <begin position="540"/>
        <end position="554"/>
    </location>
</feature>
<evidence type="ECO:0000313" key="5">
    <source>
        <dbReference type="EMBL" id="CAG7733897.1"/>
    </source>
</evidence>
<feature type="region of interest" description="Disordered" evidence="3">
    <location>
        <begin position="372"/>
        <end position="391"/>
    </location>
</feature>
<dbReference type="InterPro" id="IPR026581">
    <property type="entry name" value="TCP10L/CENPJ"/>
</dbReference>
<feature type="compositionally biased region" description="Basic and acidic residues" evidence="3">
    <location>
        <begin position="14"/>
        <end position="33"/>
    </location>
</feature>
<dbReference type="PANTHER" id="PTHR10331:SF6">
    <property type="entry name" value="SPINDLE ASSEMBLY ABNORMAL 4"/>
    <property type="match status" value="1"/>
</dbReference>
<proteinExistence type="inferred from homology"/>
<organism evidence="5 6">
    <name type="scientific">Allacma fusca</name>
    <dbReference type="NCBI Taxonomy" id="39272"/>
    <lineage>
        <taxon>Eukaryota</taxon>
        <taxon>Metazoa</taxon>
        <taxon>Ecdysozoa</taxon>
        <taxon>Arthropoda</taxon>
        <taxon>Hexapoda</taxon>
        <taxon>Collembola</taxon>
        <taxon>Symphypleona</taxon>
        <taxon>Sminthuridae</taxon>
        <taxon>Allacma</taxon>
    </lineage>
</organism>
<dbReference type="AlphaFoldDB" id="A0A8J2KCM3"/>
<evidence type="ECO:0000313" key="6">
    <source>
        <dbReference type="Proteomes" id="UP000708208"/>
    </source>
</evidence>
<feature type="region of interest" description="Disordered" evidence="3">
    <location>
        <begin position="871"/>
        <end position="901"/>
    </location>
</feature>
<gene>
    <name evidence="5" type="ORF">AFUS01_LOCUS22316</name>
</gene>
<feature type="compositionally biased region" description="Polar residues" evidence="3">
    <location>
        <begin position="249"/>
        <end position="261"/>
    </location>
</feature>
<name>A0A8J2KCM3_9HEXA</name>
<feature type="region of interest" description="Disordered" evidence="3">
    <location>
        <begin position="67"/>
        <end position="114"/>
    </location>
</feature>
<accession>A0A8J2KCM3</accession>
<keyword evidence="2" id="KW-0175">Coiled coil</keyword>
<dbReference type="OrthoDB" id="10252174at2759"/>
<dbReference type="Pfam" id="PF07202">
    <property type="entry name" value="Tcp10_C"/>
    <property type="match status" value="1"/>
</dbReference>
<feature type="coiled-coil region" evidence="2">
    <location>
        <begin position="476"/>
        <end position="532"/>
    </location>
</feature>
<feature type="compositionally biased region" description="Basic and acidic residues" evidence="3">
    <location>
        <begin position="555"/>
        <end position="572"/>
    </location>
</feature>
<feature type="compositionally biased region" description="Polar residues" evidence="3">
    <location>
        <begin position="614"/>
        <end position="625"/>
    </location>
</feature>
<dbReference type="EMBL" id="CAJVCH010258756">
    <property type="protein sequence ID" value="CAG7733897.1"/>
    <property type="molecule type" value="Genomic_DNA"/>
</dbReference>
<feature type="compositionally biased region" description="Polar residues" evidence="3">
    <location>
        <begin position="93"/>
        <end position="114"/>
    </location>
</feature>
<evidence type="ECO:0000256" key="2">
    <source>
        <dbReference type="SAM" id="Coils"/>
    </source>
</evidence>
<feature type="compositionally biased region" description="Polar residues" evidence="3">
    <location>
        <begin position="891"/>
        <end position="901"/>
    </location>
</feature>
<comment type="similarity">
    <text evidence="1">Belongs to the TCP10 family.</text>
</comment>
<dbReference type="InterPro" id="IPR009852">
    <property type="entry name" value="CENPJ_C_dom"/>
</dbReference>
<feature type="region of interest" description="Disordered" evidence="3">
    <location>
        <begin position="540"/>
        <end position="574"/>
    </location>
</feature>
<evidence type="ECO:0000259" key="4">
    <source>
        <dbReference type="Pfam" id="PF07202"/>
    </source>
</evidence>
<feature type="region of interest" description="Disordered" evidence="3">
    <location>
        <begin position="1"/>
        <end position="36"/>
    </location>
</feature>